<name>A0A926RYD5_9BACI</name>
<dbReference type="InterPro" id="IPR029063">
    <property type="entry name" value="SAM-dependent_MTases_sf"/>
</dbReference>
<protein>
    <submittedName>
        <fullName evidence="1">Uncharacterized protein</fullName>
    </submittedName>
</protein>
<dbReference type="Proteomes" id="UP000626844">
    <property type="component" value="Unassembled WGS sequence"/>
</dbReference>
<accession>A0A926RYD5</accession>
<dbReference type="RefSeq" id="WP_191159218.1">
    <property type="nucleotide sequence ID" value="NZ_JACXAI010000020.1"/>
</dbReference>
<keyword evidence="2" id="KW-1185">Reference proteome</keyword>
<comment type="caution">
    <text evidence="1">The sequence shown here is derived from an EMBL/GenBank/DDBJ whole genome shotgun (WGS) entry which is preliminary data.</text>
</comment>
<evidence type="ECO:0000313" key="1">
    <source>
        <dbReference type="EMBL" id="MBD1381620.1"/>
    </source>
</evidence>
<gene>
    <name evidence="1" type="ORF">IC621_15385</name>
</gene>
<proteinExistence type="predicted"/>
<evidence type="ECO:0000313" key="2">
    <source>
        <dbReference type="Proteomes" id="UP000626844"/>
    </source>
</evidence>
<sequence length="89" mass="10552">MYRCILPTAGPRAYSFDRLYQKPVNCNSILPWEFERLATENGWCILEGQGVYNSRVDQLFQARSQPELKQAISFLWLFMLENEKEEPYI</sequence>
<dbReference type="EMBL" id="JACXAI010000020">
    <property type="protein sequence ID" value="MBD1381620.1"/>
    <property type="molecule type" value="Genomic_DNA"/>
</dbReference>
<dbReference type="AlphaFoldDB" id="A0A926RYD5"/>
<organism evidence="1 2">
    <name type="scientific">Metabacillus arenae</name>
    <dbReference type="NCBI Taxonomy" id="2771434"/>
    <lineage>
        <taxon>Bacteria</taxon>
        <taxon>Bacillati</taxon>
        <taxon>Bacillota</taxon>
        <taxon>Bacilli</taxon>
        <taxon>Bacillales</taxon>
        <taxon>Bacillaceae</taxon>
        <taxon>Metabacillus</taxon>
    </lineage>
</organism>
<dbReference type="Gene3D" id="3.40.50.150">
    <property type="entry name" value="Vaccinia Virus protein VP39"/>
    <property type="match status" value="1"/>
</dbReference>
<reference evidence="1" key="1">
    <citation type="submission" date="2020-09" db="EMBL/GenBank/DDBJ databases">
        <title>A novel bacterium of genus Bacillus, isolated from South China Sea.</title>
        <authorList>
            <person name="Huang H."/>
            <person name="Mo K."/>
            <person name="Hu Y."/>
        </authorList>
    </citation>
    <scope>NUCLEOTIDE SEQUENCE</scope>
    <source>
        <strain evidence="1">IB182487</strain>
    </source>
</reference>